<evidence type="ECO:0000256" key="1">
    <source>
        <dbReference type="SAM" id="MobiDB-lite"/>
    </source>
</evidence>
<gene>
    <name evidence="4" type="ORF">V5N11_019613</name>
</gene>
<dbReference type="Gene3D" id="2.40.70.10">
    <property type="entry name" value="Acid Proteases"/>
    <property type="match status" value="1"/>
</dbReference>
<feature type="domain" description="Retrotransposon gag" evidence="2">
    <location>
        <begin position="8"/>
        <end position="86"/>
    </location>
</feature>
<dbReference type="AlphaFoldDB" id="A0ABD1C8X8"/>
<dbReference type="InterPro" id="IPR005162">
    <property type="entry name" value="Retrotrans_gag_dom"/>
</dbReference>
<dbReference type="SUPFAM" id="SSF50630">
    <property type="entry name" value="Acid proteases"/>
    <property type="match status" value="1"/>
</dbReference>
<name>A0ABD1C8X8_CARAN</name>
<feature type="compositionally biased region" description="Low complexity" evidence="1">
    <location>
        <begin position="206"/>
        <end position="218"/>
    </location>
</feature>
<dbReference type="Pfam" id="PF03732">
    <property type="entry name" value="Retrotrans_gag"/>
    <property type="match status" value="1"/>
</dbReference>
<dbReference type="InterPro" id="IPR019103">
    <property type="entry name" value="Peptidase_aspartic_DDI1-type"/>
</dbReference>
<feature type="compositionally biased region" description="Polar residues" evidence="1">
    <location>
        <begin position="227"/>
        <end position="251"/>
    </location>
</feature>
<dbReference type="Proteomes" id="UP001558713">
    <property type="component" value="Unassembled WGS sequence"/>
</dbReference>
<dbReference type="PANTHER" id="PTHR33067:SF31">
    <property type="entry name" value="RNA-DIRECTED DNA POLYMERASE"/>
    <property type="match status" value="1"/>
</dbReference>
<dbReference type="CDD" id="cd00303">
    <property type="entry name" value="retropepsin_like"/>
    <property type="match status" value="1"/>
</dbReference>
<organism evidence="4 5">
    <name type="scientific">Cardamine amara subsp. amara</name>
    <dbReference type="NCBI Taxonomy" id="228776"/>
    <lineage>
        <taxon>Eukaryota</taxon>
        <taxon>Viridiplantae</taxon>
        <taxon>Streptophyta</taxon>
        <taxon>Embryophyta</taxon>
        <taxon>Tracheophyta</taxon>
        <taxon>Spermatophyta</taxon>
        <taxon>Magnoliopsida</taxon>
        <taxon>eudicotyledons</taxon>
        <taxon>Gunneridae</taxon>
        <taxon>Pentapetalae</taxon>
        <taxon>rosids</taxon>
        <taxon>malvids</taxon>
        <taxon>Brassicales</taxon>
        <taxon>Brassicaceae</taxon>
        <taxon>Cardamineae</taxon>
        <taxon>Cardamine</taxon>
    </lineage>
</organism>
<proteinExistence type="predicted"/>
<dbReference type="EMBL" id="JBANAX010000016">
    <property type="protein sequence ID" value="KAL1225929.1"/>
    <property type="molecule type" value="Genomic_DNA"/>
</dbReference>
<evidence type="ECO:0008006" key="6">
    <source>
        <dbReference type="Google" id="ProtNLM"/>
    </source>
</evidence>
<feature type="domain" description="Aspartic peptidase DDI1-type" evidence="3">
    <location>
        <begin position="403"/>
        <end position="499"/>
    </location>
</feature>
<reference evidence="4 5" key="1">
    <citation type="submission" date="2024-04" db="EMBL/GenBank/DDBJ databases">
        <title>Genome assembly C_amara_ONT_v2.</title>
        <authorList>
            <person name="Yant L."/>
            <person name="Moore C."/>
            <person name="Slenker M."/>
        </authorList>
    </citation>
    <scope>NUCLEOTIDE SEQUENCE [LARGE SCALE GENOMIC DNA]</scope>
    <source>
        <tissue evidence="4">Leaf</tissue>
    </source>
</reference>
<evidence type="ECO:0000313" key="5">
    <source>
        <dbReference type="Proteomes" id="UP001558713"/>
    </source>
</evidence>
<evidence type="ECO:0000259" key="2">
    <source>
        <dbReference type="Pfam" id="PF03732"/>
    </source>
</evidence>
<dbReference type="PANTHER" id="PTHR33067">
    <property type="entry name" value="RNA-DIRECTED DNA POLYMERASE-RELATED"/>
    <property type="match status" value="1"/>
</dbReference>
<evidence type="ECO:0000313" key="4">
    <source>
        <dbReference type="EMBL" id="KAL1225929.1"/>
    </source>
</evidence>
<evidence type="ECO:0000259" key="3">
    <source>
        <dbReference type="Pfam" id="PF09668"/>
    </source>
</evidence>
<protein>
    <recommendedName>
        <fullName evidence="6">Retrotransposon gag domain-containing protein</fullName>
    </recommendedName>
</protein>
<feature type="region of interest" description="Disordered" evidence="1">
    <location>
        <begin position="206"/>
        <end position="254"/>
    </location>
</feature>
<dbReference type="InterPro" id="IPR021109">
    <property type="entry name" value="Peptidase_aspartic_dom_sf"/>
</dbReference>
<dbReference type="Pfam" id="PF09668">
    <property type="entry name" value="Asp_protease"/>
    <property type="match status" value="1"/>
</dbReference>
<keyword evidence="5" id="KW-1185">Reference proteome</keyword>
<sequence length="655" mass="73529">MDHIEKFEDLASRSLTTWKDTKKAFLENFYDDAKSEDLRNMIAQFSQGPAETFKAASLRFKAYQRDCPHHGFDEVQLLRTFFSGIDWRYQVALDAASDGNFKTRRPREANKLIENLAASNSSKNADFERKGLAAGLDNGQMAEVKAKLDTVHNLLVNKKSVHFAQEIEVFESDDGATEEDVNYVNGSGFNGQRYGNYQGNFKNYGQNNQRGNYGNNQNTSGYMPKTDAQNGQRSNSNFTRTYGNSYYQTPPTKTPEFELKDMLERILEEHLNNHIKKLDSQFAQSVANSKRPEGVLPGRTDTNPKYQCSTILSWGEMVNRETSREDLMKSEVRRTVNKLVRELVSIDAAESCRSMHTMDSEDQDVFTCIDRCTPARVDRRTPPVEKTYLKKLPKLEDPGKFAVSCSIVGVNLNNSLCDTGSSVNVMPMDIATRLGICDIKDSIVDITLADASVKTSTGLVEDLQVKVGDCLLPCDFHVVEMANDAHMPLILGRPFLATAGALVDMPSKRISLRNVDPHMFYDAIPYGCAMLSPKPVTKDIDKGHDREVNEIHSRELGFKEPKIVVKKKPQRSEVSDRPPVILTPMRKVDDAIEYKIQSGSFRSPFAKVRAIITSEFKEKGQAAVDDMMGRVLRAKMLDPCEDDPGSEFSEDPPPA</sequence>
<accession>A0ABD1C8X8</accession>
<comment type="caution">
    <text evidence="4">The sequence shown here is derived from an EMBL/GenBank/DDBJ whole genome shotgun (WGS) entry which is preliminary data.</text>
</comment>